<sequence length="1277" mass="145252">MDLEQNDTQIEEIAAYDGEFDTSERTTPSVPSESAIDEEAFKAKLLPQLDDADITTNSEQVFHWEIKDWGALPEKLYGPTFVLGDYSWRLYLFPEGNNTPCVSVYLAAEPFDENAISSSETDGPPSSINQQLKPSTPPKEWAVCAQFGIVMWNPEEPTSFTYNSANHRFTSEESDWGFSKFHELRRLFVKQSPLETPIISNNKVNFSVYIRIVNDPTGVLWHNMRNYNSKRATNFTGLKNQGATCYLNSLLQSLYFTTSFRDAVLQIPTDSETDGIPYALQRVFAQLNTSEAPVGTLQLTKSFGWDTADAFTQHDVQELNRVLMDNLEGKMKGTAVEGALNRMFVGQFKSYIKCVNVDFESSRIEDYWDIQLNVKGMKNLEDSFKDYIQVETLDGENQYMATGYGLQDAKKGVVFKSFPPVLHLQLQRYEFDPMRGDTIKINDRYEFPTEVDLSPFLDEDSRDPNESYVYELHGVLVHCGDLNVGHYYALLKPTADGPWYKFDDDKVTRVTMKEVLDDNFGGDPPPTDSKLSPTRPASYWRHNSAYMLVYLRKSKLHDILFDAKLPETIVNREHQLELEEQQRRREKEEQHLYMTLRVGTVERQFKNYSAFDLAVFPVKNEGPGFGQQEQPAEAHADKLRISKLSTPGEVLDHLVATYPNLDRRSIRLWSMVHRDNHTYRLNEPIMDRYDITMEKVAYKHCNNTSEMNCFLEVPSEEQFQSFGCDARAMYAPKDRVRGERLLLFLKYFDPATQTLRGIMSYPVYSEDPTSTLLPVIRRAMGWPETVGVRLWEEIKPEMIEPVDVEMATFNSAELVNSDIITFEREYTEEELDAMVPADEFRTPVEYYDFLVHREQVIFRHRVDPEAEKDGIVKHVAEPIPNLSLWLHQNASYDTMAAKVAANIGVEATHLQFFTSTLQGQVIAPVRRGPNGHGHQQHSGGATVYNILHQNHSYSNILYYDILTMSLHEFETKKLVKFLWLPKEGIMHEQRHESLLPKTATVGDVVAELPGKVDGLKPEDREQIKVWLVQGHRIEDLLLPQFPVISLQSYQQLCIGLQSDEEVAYYDQQQQLQQQQPPAGGAHQQYRLIEVFHFYRDLSNTHGIPFTFVLKRGEKLGETRLRIQRTLGMFDKVFERVKFAIVRRGVGNGSSSGGTGTTGSIGSRATTGNIAETDAFNGYEGSVTPSTGVTTTTTNTTNSSSGTTPSDGSVSLSTSSSVRPVLRYVYDAEPENGPGSTGYNEDMELFAEIGDNECLGLDHMNRAPRRRMAGERAILIKS</sequence>
<feature type="compositionally biased region" description="Gly residues" evidence="8">
    <location>
        <begin position="1147"/>
        <end position="1158"/>
    </location>
</feature>
<dbReference type="Gene3D" id="3.90.70.10">
    <property type="entry name" value="Cysteine proteinases"/>
    <property type="match status" value="1"/>
</dbReference>
<evidence type="ECO:0000256" key="7">
    <source>
        <dbReference type="ARBA" id="ARBA00022807"/>
    </source>
</evidence>
<keyword evidence="12" id="KW-1185">Reference proteome</keyword>
<dbReference type="GO" id="GO:0031647">
    <property type="term" value="P:regulation of protein stability"/>
    <property type="evidence" value="ECO:0007669"/>
    <property type="project" value="TreeGrafter"/>
</dbReference>
<dbReference type="FunFam" id="3.90.70.10:FF:000044">
    <property type="entry name" value="Ubiquitin carboxyl-terminal hydrolase 13"/>
    <property type="match status" value="1"/>
</dbReference>
<dbReference type="EC" id="3.4.19.12" evidence="3"/>
<dbReference type="RefSeq" id="XP_031854395.1">
    <property type="nucleotide sequence ID" value="XM_031998504.1"/>
</dbReference>
<dbReference type="CDD" id="cd02659">
    <property type="entry name" value="peptidase_C19C"/>
    <property type="match status" value="1"/>
</dbReference>
<evidence type="ECO:0000256" key="6">
    <source>
        <dbReference type="ARBA" id="ARBA00022801"/>
    </source>
</evidence>
<organism evidence="11 12">
    <name type="scientific">Magnusiomyces paraingens</name>
    <dbReference type="NCBI Taxonomy" id="2606893"/>
    <lineage>
        <taxon>Eukaryota</taxon>
        <taxon>Fungi</taxon>
        <taxon>Dikarya</taxon>
        <taxon>Ascomycota</taxon>
        <taxon>Saccharomycotina</taxon>
        <taxon>Dipodascomycetes</taxon>
        <taxon>Dipodascales</taxon>
        <taxon>Dipodascaceae</taxon>
        <taxon>Magnusiomyces</taxon>
    </lineage>
</organism>
<evidence type="ECO:0000256" key="4">
    <source>
        <dbReference type="ARBA" id="ARBA00022670"/>
    </source>
</evidence>
<dbReference type="InterPro" id="IPR029346">
    <property type="entry name" value="USP_C"/>
</dbReference>
<dbReference type="InterPro" id="IPR018200">
    <property type="entry name" value="USP_CS"/>
</dbReference>
<evidence type="ECO:0000256" key="5">
    <source>
        <dbReference type="ARBA" id="ARBA00022786"/>
    </source>
</evidence>
<accession>A0A5E8BYL4</accession>
<feature type="compositionally biased region" description="Low complexity" evidence="8">
    <location>
        <begin position="1180"/>
        <end position="1214"/>
    </location>
</feature>
<gene>
    <name evidence="11" type="ORF">SAPINGB_P003789</name>
</gene>
<proteinExistence type="inferred from homology"/>
<feature type="region of interest" description="Disordered" evidence="8">
    <location>
        <begin position="1174"/>
        <end position="1214"/>
    </location>
</feature>
<evidence type="ECO:0000256" key="2">
    <source>
        <dbReference type="ARBA" id="ARBA00009085"/>
    </source>
</evidence>
<evidence type="ECO:0000256" key="3">
    <source>
        <dbReference type="ARBA" id="ARBA00012759"/>
    </source>
</evidence>
<feature type="compositionally biased region" description="Polar residues" evidence="8">
    <location>
        <begin position="115"/>
        <end position="134"/>
    </location>
</feature>
<keyword evidence="6" id="KW-0378">Hydrolase</keyword>
<feature type="domain" description="MATH" evidence="9">
    <location>
        <begin position="59"/>
        <end position="210"/>
    </location>
</feature>
<evidence type="ECO:0000256" key="8">
    <source>
        <dbReference type="SAM" id="MobiDB-lite"/>
    </source>
</evidence>
<evidence type="ECO:0000313" key="11">
    <source>
        <dbReference type="EMBL" id="VVT53865.1"/>
    </source>
</evidence>
<dbReference type="Pfam" id="PF14533">
    <property type="entry name" value="USP7_C2"/>
    <property type="match status" value="1"/>
</dbReference>
<name>A0A5E8BYL4_9ASCO</name>
<feature type="region of interest" description="Disordered" evidence="8">
    <location>
        <begin position="1147"/>
        <end position="1166"/>
    </location>
</feature>
<dbReference type="InterPro" id="IPR050164">
    <property type="entry name" value="Peptidase_C19"/>
</dbReference>
<feature type="domain" description="USP" evidence="10">
    <location>
        <begin position="236"/>
        <end position="553"/>
    </location>
</feature>
<dbReference type="InterPro" id="IPR008974">
    <property type="entry name" value="TRAF-like"/>
</dbReference>
<protein>
    <recommendedName>
        <fullName evidence="3">ubiquitinyl hydrolase 1</fullName>
        <ecNumber evidence="3">3.4.19.12</ecNumber>
    </recommendedName>
</protein>
<dbReference type="SUPFAM" id="SSF49599">
    <property type="entry name" value="TRAF domain-like"/>
    <property type="match status" value="1"/>
</dbReference>
<comment type="similarity">
    <text evidence="2">Belongs to the peptidase C19 family.</text>
</comment>
<dbReference type="InterPro" id="IPR001394">
    <property type="entry name" value="Peptidase_C19_UCH"/>
</dbReference>
<feature type="region of interest" description="Disordered" evidence="8">
    <location>
        <begin position="115"/>
        <end position="135"/>
    </location>
</feature>
<dbReference type="SUPFAM" id="SSF54001">
    <property type="entry name" value="Cysteine proteinases"/>
    <property type="match status" value="1"/>
</dbReference>
<evidence type="ECO:0000259" key="9">
    <source>
        <dbReference type="PROSITE" id="PS50144"/>
    </source>
</evidence>
<reference evidence="11 12" key="1">
    <citation type="submission" date="2019-09" db="EMBL/GenBank/DDBJ databases">
        <authorList>
            <person name="Brejova B."/>
        </authorList>
    </citation>
    <scope>NUCLEOTIDE SEQUENCE [LARGE SCALE GENOMIC DNA]</scope>
</reference>
<dbReference type="Pfam" id="PF12436">
    <property type="entry name" value="USP7_ICP0_bdg"/>
    <property type="match status" value="1"/>
</dbReference>
<dbReference type="EMBL" id="CABVLU010000003">
    <property type="protein sequence ID" value="VVT53865.1"/>
    <property type="molecule type" value="Genomic_DNA"/>
</dbReference>
<evidence type="ECO:0000259" key="10">
    <source>
        <dbReference type="PROSITE" id="PS50235"/>
    </source>
</evidence>
<dbReference type="InterPro" id="IPR002083">
    <property type="entry name" value="MATH/TRAF_dom"/>
</dbReference>
<dbReference type="GO" id="GO:0004843">
    <property type="term" value="F:cysteine-type deubiquitinase activity"/>
    <property type="evidence" value="ECO:0007669"/>
    <property type="project" value="UniProtKB-EC"/>
</dbReference>
<dbReference type="InterPro" id="IPR038765">
    <property type="entry name" value="Papain-like_cys_pep_sf"/>
</dbReference>
<dbReference type="GO" id="GO:0016579">
    <property type="term" value="P:protein deubiquitination"/>
    <property type="evidence" value="ECO:0007669"/>
    <property type="project" value="InterPro"/>
</dbReference>
<dbReference type="GeneID" id="43582604"/>
<dbReference type="PANTHER" id="PTHR24006:SF644">
    <property type="entry name" value="UBIQUITIN CARBOXYL-TERMINAL HYDROLASE 7"/>
    <property type="match status" value="1"/>
</dbReference>
<keyword evidence="5" id="KW-0833">Ubl conjugation pathway</keyword>
<dbReference type="Gene3D" id="3.10.20.90">
    <property type="entry name" value="Phosphatidylinositol 3-kinase Catalytic Subunit, Chain A, domain 1"/>
    <property type="match status" value="2"/>
</dbReference>
<dbReference type="OrthoDB" id="289038at2759"/>
<dbReference type="Proteomes" id="UP000398389">
    <property type="component" value="Unassembled WGS sequence"/>
</dbReference>
<dbReference type="PROSITE" id="PS50144">
    <property type="entry name" value="MATH"/>
    <property type="match status" value="1"/>
</dbReference>
<dbReference type="InterPro" id="IPR028889">
    <property type="entry name" value="USP"/>
</dbReference>
<keyword evidence="7" id="KW-0788">Thiol protease</keyword>
<evidence type="ECO:0000256" key="1">
    <source>
        <dbReference type="ARBA" id="ARBA00000707"/>
    </source>
</evidence>
<dbReference type="GO" id="GO:0006508">
    <property type="term" value="P:proteolysis"/>
    <property type="evidence" value="ECO:0007669"/>
    <property type="project" value="UniProtKB-KW"/>
</dbReference>
<dbReference type="PANTHER" id="PTHR24006">
    <property type="entry name" value="UBIQUITIN CARBOXYL-TERMINAL HYDROLASE"/>
    <property type="match status" value="1"/>
</dbReference>
<dbReference type="PROSITE" id="PS50235">
    <property type="entry name" value="USP_3"/>
    <property type="match status" value="1"/>
</dbReference>
<dbReference type="Pfam" id="PF00443">
    <property type="entry name" value="UCH"/>
    <property type="match status" value="1"/>
</dbReference>
<comment type="catalytic activity">
    <reaction evidence="1">
        <text>Thiol-dependent hydrolysis of ester, thioester, amide, peptide and isopeptide bonds formed by the C-terminal Gly of ubiquitin (a 76-residue protein attached to proteins as an intracellular targeting signal).</text>
        <dbReference type="EC" id="3.4.19.12"/>
    </reaction>
</comment>
<dbReference type="PROSITE" id="PS00972">
    <property type="entry name" value="USP_1"/>
    <property type="match status" value="1"/>
</dbReference>
<dbReference type="SMART" id="SM00061">
    <property type="entry name" value="MATH"/>
    <property type="match status" value="1"/>
</dbReference>
<dbReference type="GO" id="GO:0005634">
    <property type="term" value="C:nucleus"/>
    <property type="evidence" value="ECO:0007669"/>
    <property type="project" value="TreeGrafter"/>
</dbReference>
<dbReference type="Gene3D" id="2.60.210.10">
    <property type="entry name" value="Apoptosis, Tumor Necrosis Factor Receptor Associated Protein 2, Chain A"/>
    <property type="match status" value="1"/>
</dbReference>
<dbReference type="GO" id="GO:0005829">
    <property type="term" value="C:cytosol"/>
    <property type="evidence" value="ECO:0007669"/>
    <property type="project" value="TreeGrafter"/>
</dbReference>
<dbReference type="InterPro" id="IPR024729">
    <property type="entry name" value="USP7_ICP0-binding_dom"/>
</dbReference>
<dbReference type="PROSITE" id="PS00973">
    <property type="entry name" value="USP_2"/>
    <property type="match status" value="1"/>
</dbReference>
<dbReference type="AlphaFoldDB" id="A0A5E8BYL4"/>
<evidence type="ECO:0000313" key="12">
    <source>
        <dbReference type="Proteomes" id="UP000398389"/>
    </source>
</evidence>
<keyword evidence="4" id="KW-0645">Protease</keyword>